<dbReference type="InterPro" id="IPR025589">
    <property type="entry name" value="Toprim_C_rpt"/>
</dbReference>
<sequence>MVIKKENGRHQVTFDFDRPGTGQDVEPASGSRVSSGQESNKKSEIPTDLSAFVCPVCAGRIIEGKKGVGCANWRPEQGNCRFVIWKEILGKKLTIKNIETLLAGKTTRPYVFKDRNNNKFKAKLRMIKDPEFFIEVLPMEGETVSRSKVSCTR</sequence>
<protein>
    <submittedName>
        <fullName evidence="2">Type IA DNA topoisomerase</fullName>
    </submittedName>
</protein>
<evidence type="ECO:0000313" key="2">
    <source>
        <dbReference type="EMBL" id="QBH15156.1"/>
    </source>
</evidence>
<feature type="region of interest" description="Disordered" evidence="1">
    <location>
        <begin position="1"/>
        <end position="44"/>
    </location>
</feature>
<dbReference type="OrthoDB" id="9804262at2"/>
<proteinExistence type="predicted"/>
<dbReference type="Proteomes" id="UP000293902">
    <property type="component" value="Chromosome"/>
</dbReference>
<dbReference type="Proteomes" id="UP000248798">
    <property type="component" value="Unassembled WGS sequence"/>
</dbReference>
<evidence type="ECO:0000256" key="1">
    <source>
        <dbReference type="SAM" id="MobiDB-lite"/>
    </source>
</evidence>
<dbReference type="Pfam" id="PF13342">
    <property type="entry name" value="Toprim_Crpt"/>
    <property type="match status" value="1"/>
</dbReference>
<dbReference type="EMBL" id="CP036313">
    <property type="protein sequence ID" value="QBH15156.1"/>
    <property type="molecule type" value="Genomic_DNA"/>
</dbReference>
<reference evidence="3 4" key="1">
    <citation type="submission" date="2018-06" db="EMBL/GenBank/DDBJ databases">
        <title>Complete Genome Sequence of Desulfobacter hydrogenophilus (DSM3380).</title>
        <authorList>
            <person name="Marietou A."/>
            <person name="Schreiber L."/>
            <person name="Marshall I."/>
            <person name="Jorgensen B."/>
        </authorList>
    </citation>
    <scope>NUCLEOTIDE SEQUENCE [LARGE SCALE GENOMIC DNA]</scope>
    <source>
        <strain evidence="3 4">DSM 3380</strain>
    </source>
</reference>
<name>A0A328FD03_9BACT</name>
<reference evidence="2 5" key="2">
    <citation type="submission" date="2019-02" db="EMBL/GenBank/DDBJ databases">
        <title>Complete genome sequence of Desulfobacter hydrogenophilus AcRS1.</title>
        <authorList>
            <person name="Marietou A."/>
            <person name="Lund M.B."/>
            <person name="Marshall I.P.G."/>
            <person name="Schreiber L."/>
            <person name="Jorgensen B."/>
        </authorList>
    </citation>
    <scope>NUCLEOTIDE SEQUENCE [LARGE SCALE GENOMIC DNA]</scope>
    <source>
        <strain evidence="2 5">AcRS1</strain>
    </source>
</reference>
<evidence type="ECO:0000313" key="3">
    <source>
        <dbReference type="EMBL" id="RAM02169.1"/>
    </source>
</evidence>
<accession>A0A328FD03</accession>
<keyword evidence="5" id="KW-1185">Reference proteome</keyword>
<dbReference type="AlphaFoldDB" id="A0A328FD03"/>
<gene>
    <name evidence="3" type="ORF">DO021_09475</name>
    <name evidence="2" type="ORF">EYB58_20860</name>
</gene>
<organism evidence="3 4">
    <name type="scientific">Desulfobacter hydrogenophilus</name>
    <dbReference type="NCBI Taxonomy" id="2291"/>
    <lineage>
        <taxon>Bacteria</taxon>
        <taxon>Pseudomonadati</taxon>
        <taxon>Thermodesulfobacteriota</taxon>
        <taxon>Desulfobacteria</taxon>
        <taxon>Desulfobacterales</taxon>
        <taxon>Desulfobacteraceae</taxon>
        <taxon>Desulfobacter</taxon>
    </lineage>
</organism>
<evidence type="ECO:0000313" key="4">
    <source>
        <dbReference type="Proteomes" id="UP000248798"/>
    </source>
</evidence>
<evidence type="ECO:0000313" key="5">
    <source>
        <dbReference type="Proteomes" id="UP000293902"/>
    </source>
</evidence>
<dbReference type="EMBL" id="QLNI01000017">
    <property type="protein sequence ID" value="RAM02169.1"/>
    <property type="molecule type" value="Genomic_DNA"/>
</dbReference>